<proteinExistence type="predicted"/>
<feature type="region of interest" description="Disordered" evidence="1">
    <location>
        <begin position="478"/>
        <end position="518"/>
    </location>
</feature>
<evidence type="ECO:0000313" key="2">
    <source>
        <dbReference type="EMBL" id="KAF9153146.1"/>
    </source>
</evidence>
<accession>A0A9P5S226</accession>
<protein>
    <submittedName>
        <fullName evidence="2">Uncharacterized protein</fullName>
    </submittedName>
</protein>
<dbReference type="AlphaFoldDB" id="A0A9P5S226"/>
<feature type="compositionally biased region" description="Low complexity" evidence="1">
    <location>
        <begin position="1139"/>
        <end position="1149"/>
    </location>
</feature>
<comment type="caution">
    <text evidence="2">The sequence shown here is derived from an EMBL/GenBank/DDBJ whole genome shotgun (WGS) entry which is preliminary data.</text>
</comment>
<feature type="compositionally biased region" description="Polar residues" evidence="1">
    <location>
        <begin position="484"/>
        <end position="502"/>
    </location>
</feature>
<evidence type="ECO:0000256" key="1">
    <source>
        <dbReference type="SAM" id="MobiDB-lite"/>
    </source>
</evidence>
<reference evidence="2" key="1">
    <citation type="journal article" date="2020" name="Fungal Divers.">
        <title>Resolving the Mortierellaceae phylogeny through synthesis of multi-gene phylogenetics and phylogenomics.</title>
        <authorList>
            <person name="Vandepol N."/>
            <person name="Liber J."/>
            <person name="Desiro A."/>
            <person name="Na H."/>
            <person name="Kennedy M."/>
            <person name="Barry K."/>
            <person name="Grigoriev I.V."/>
            <person name="Miller A.N."/>
            <person name="O'Donnell K."/>
            <person name="Stajich J.E."/>
            <person name="Bonito G."/>
        </authorList>
    </citation>
    <scope>NUCLEOTIDE SEQUENCE</scope>
    <source>
        <strain evidence="2">NRRL 6426</strain>
    </source>
</reference>
<feature type="compositionally biased region" description="Basic and acidic residues" evidence="1">
    <location>
        <begin position="340"/>
        <end position="361"/>
    </location>
</feature>
<gene>
    <name evidence="2" type="ORF">BG015_004007</name>
</gene>
<evidence type="ECO:0000313" key="3">
    <source>
        <dbReference type="Proteomes" id="UP000748756"/>
    </source>
</evidence>
<sequence>MSEDVCILDEGSKVPGGAKMHIDVLSFFKKIRWIYTKHAGDKTKAYTIPLAHLKKFGDPLRMVYYVDGVLALEKKETHRAREEKRVKAVKTSKVAIETLNERVSQGKPPTKEMFKNVEKSLHGGFQWVTVLDKTGLSTTKFTALTCVSSNDYNKNIPSLGIATNYKVIKDLPDTDAPSLVQEYLKSPLVICSNQDEIDFAASILMFIRLTQEIAAPAGVISDPPSTAQSEAPLTNSPPPSMSYDVLYQQYKSIKDQHAKAKAQKRINSSSKRIFFSDTKPERQGKHKEFRRHRVIDKPAYRPGVSRQVHRPRYSPKARSEPQQQGPPGAVPAVDSQGQRRQAEKKREREARRLQKKTELLKKPPPKVGEMDKMQLIKAMVWKHSLVSLPVHTIRANSKRAAAATTTDANQLSLSKRQQQHQQQQQQGISTCILDVIEQATKRYAQKFLGAFIETIFKRGSTEEDRAILNTLRPAVESKIRASPEPNQDSQAGSNSAAGTPSENEGLENAEDDVDEDAEPSAMDKPFIAFYQILLGHIYSCKIKSKTVIERQVDQLLARATSLGITLPSLPQCNVSYSTSYLLEPTTKQLYRSIKMMYRNGSAILEKKINSQANGQSGTVLPKIDSTLPTIENYMLLNKASGRSRRIAPLSPLAARYIGFSERQFLPLFWALPTLKAKIQSMMVKDRYFQDPTIVLMQADALDWLARTTSGRLVTTFLSDVGLLPNKHDKGLRKATTVTNVKGKDGKEGLREHLGPLRAGSFDPKEWRDKGYVLRGSIRINGHLQQLLAFKLKELQSVRFRHIPEDKLPNPLVTTIGGTNSYLTEARNIFSTAADVESLLAADPSQVAALSLDLGTSCIVGATVPLPSGQTPATLKRPLDKEGDQKKKKKTKRGKRKPGYHNRQRARQKARKLAKQPQTTQYFDLMVKRKAVSRPPNSFANWLEDRKENTTGAITGRTIQDLESTLPPLKGEGASSCEYDAQVCRKEEFYKVAEGLLKMISGSVGRPRMPHQHVVIAARSLGYLVIGINEYYSSKRYPHCHGFVCATSGWRTLYCKICKRFWQRDVMASDNMNNSIKNHLIHQQQPHYLQSRRQGGSYPWMDVAAGGDSGGNMGEAGGLSAEAMDSSGDGTDGSGGGGAAAASPSMATATNHSKAEVVLISEQ</sequence>
<dbReference type="EMBL" id="JAAAUQ010000194">
    <property type="protein sequence ID" value="KAF9153146.1"/>
    <property type="molecule type" value="Genomic_DNA"/>
</dbReference>
<feature type="compositionally biased region" description="Acidic residues" evidence="1">
    <location>
        <begin position="504"/>
        <end position="518"/>
    </location>
</feature>
<feature type="region of interest" description="Disordered" evidence="1">
    <location>
        <begin position="864"/>
        <end position="917"/>
    </location>
</feature>
<dbReference type="Proteomes" id="UP000748756">
    <property type="component" value="Unassembled WGS sequence"/>
</dbReference>
<name>A0A9P5S226_9FUNG</name>
<organism evidence="2 3">
    <name type="scientific">Linnemannia schmuckeri</name>
    <dbReference type="NCBI Taxonomy" id="64567"/>
    <lineage>
        <taxon>Eukaryota</taxon>
        <taxon>Fungi</taxon>
        <taxon>Fungi incertae sedis</taxon>
        <taxon>Mucoromycota</taxon>
        <taxon>Mortierellomycotina</taxon>
        <taxon>Mortierellomycetes</taxon>
        <taxon>Mortierellales</taxon>
        <taxon>Mortierellaceae</taxon>
        <taxon>Linnemannia</taxon>
    </lineage>
</organism>
<keyword evidence="3" id="KW-1185">Reference proteome</keyword>
<feature type="region of interest" description="Disordered" evidence="1">
    <location>
        <begin position="1110"/>
        <end position="1162"/>
    </location>
</feature>
<dbReference type="OrthoDB" id="2417110at2759"/>
<feature type="compositionally biased region" description="Low complexity" evidence="1">
    <location>
        <begin position="321"/>
        <end position="333"/>
    </location>
</feature>
<feature type="region of interest" description="Disordered" evidence="1">
    <location>
        <begin position="254"/>
        <end position="368"/>
    </location>
</feature>
<feature type="compositionally biased region" description="Basic residues" evidence="1">
    <location>
        <begin position="885"/>
        <end position="913"/>
    </location>
</feature>
<feature type="region of interest" description="Disordered" evidence="1">
    <location>
        <begin position="220"/>
        <end position="241"/>
    </location>
</feature>
<feature type="compositionally biased region" description="Gly residues" evidence="1">
    <location>
        <begin position="1129"/>
        <end position="1138"/>
    </location>
</feature>
<feature type="compositionally biased region" description="Basic residues" evidence="1">
    <location>
        <begin position="284"/>
        <end position="294"/>
    </location>
</feature>
<feature type="compositionally biased region" description="Polar residues" evidence="1">
    <location>
        <begin position="223"/>
        <end position="234"/>
    </location>
</feature>